<reference evidence="2 3" key="1">
    <citation type="submission" date="2019-02" db="EMBL/GenBank/DDBJ databases">
        <title>Draft genome sequences of novel Actinobacteria.</title>
        <authorList>
            <person name="Sahin N."/>
            <person name="Ay H."/>
            <person name="Saygin H."/>
        </authorList>
    </citation>
    <scope>NUCLEOTIDE SEQUENCE [LARGE SCALE GENOMIC DNA]</scope>
    <source>
        <strain evidence="2 3">KC201</strain>
    </source>
</reference>
<dbReference type="AlphaFoldDB" id="A0A4R4NNL5"/>
<dbReference type="EMBL" id="SMJZ01000017">
    <property type="protein sequence ID" value="TDC09443.1"/>
    <property type="molecule type" value="Genomic_DNA"/>
</dbReference>
<evidence type="ECO:0000256" key="1">
    <source>
        <dbReference type="SAM" id="MobiDB-lite"/>
    </source>
</evidence>
<name>A0A4R4NNL5_9ACTN</name>
<gene>
    <name evidence="2" type="ORF">E1267_07245</name>
</gene>
<dbReference type="RefSeq" id="WP_132331045.1">
    <property type="nucleotide sequence ID" value="NZ_SMJZ01000017.1"/>
</dbReference>
<accession>A0A4R4NNL5</accession>
<sequence length="289" mass="28245">MAAALAGPVQAEVLDSRGGGTTTATSPLGGILGGGVAAGLVGALFGAAAQPEALTEAEKDALAEARRRADNQRRTMGTANSAEDVVKDGDPLTELSPIVGGFSPLGNGRGGVTSSLPLLSGAARMAETATPSVKTFNQGRSEVATQSAGVHGVVAAMAGLAESSFGSTLGKLPTSGGAPVKGIESLSAEASMTGLTQAAKNALPGIPGGRLSTVLGKVAPAEAAPVAEALPGLTQAATLDGVAPVVEEVAGTVESSGAKAAASYRDVVTSLGWSTSALTSSVRQSWDRD</sequence>
<evidence type="ECO:0000313" key="3">
    <source>
        <dbReference type="Proteomes" id="UP000295157"/>
    </source>
</evidence>
<protein>
    <submittedName>
        <fullName evidence="2">Uncharacterized protein</fullName>
    </submittedName>
</protein>
<proteinExistence type="predicted"/>
<organism evidence="2 3">
    <name type="scientific">Nonomuraea longispora</name>
    <dbReference type="NCBI Taxonomy" id="1848320"/>
    <lineage>
        <taxon>Bacteria</taxon>
        <taxon>Bacillati</taxon>
        <taxon>Actinomycetota</taxon>
        <taxon>Actinomycetes</taxon>
        <taxon>Streptosporangiales</taxon>
        <taxon>Streptosporangiaceae</taxon>
        <taxon>Nonomuraea</taxon>
    </lineage>
</organism>
<dbReference type="Proteomes" id="UP000295157">
    <property type="component" value="Unassembled WGS sequence"/>
</dbReference>
<feature type="region of interest" description="Disordered" evidence="1">
    <location>
        <begin position="67"/>
        <end position="89"/>
    </location>
</feature>
<comment type="caution">
    <text evidence="2">The sequence shown here is derived from an EMBL/GenBank/DDBJ whole genome shotgun (WGS) entry which is preliminary data.</text>
</comment>
<evidence type="ECO:0000313" key="2">
    <source>
        <dbReference type="EMBL" id="TDC09443.1"/>
    </source>
</evidence>
<keyword evidence="3" id="KW-1185">Reference proteome</keyword>
<dbReference type="OrthoDB" id="3538067at2"/>